<keyword evidence="2" id="KW-1185">Reference proteome</keyword>
<reference evidence="1 2" key="1">
    <citation type="submission" date="2018-09" db="EMBL/GenBank/DDBJ databases">
        <title>Genomic Encyclopedia of Archaeal and Bacterial Type Strains, Phase II (KMG-II): from individual species to whole genera.</title>
        <authorList>
            <person name="Goeker M."/>
        </authorList>
    </citation>
    <scope>NUCLEOTIDE SEQUENCE [LARGE SCALE GENOMIC DNA]</scope>
    <source>
        <strain evidence="1 2">DSM 11458</strain>
    </source>
</reference>
<comment type="caution">
    <text evidence="1">The sequence shown here is derived from an EMBL/GenBank/DDBJ whole genome shotgun (WGS) entry which is preliminary data.</text>
</comment>
<protein>
    <submittedName>
        <fullName evidence="1">Uncharacterized protein</fullName>
    </submittedName>
</protein>
<evidence type="ECO:0000313" key="1">
    <source>
        <dbReference type="EMBL" id="RKE96499.1"/>
    </source>
</evidence>
<accession>A0A420DQR0</accession>
<proteinExistence type="predicted"/>
<dbReference type="STRING" id="1443111.Z949_3060"/>
<dbReference type="AlphaFoldDB" id="A0A420DQR0"/>
<dbReference type="Proteomes" id="UP000284407">
    <property type="component" value="Unassembled WGS sequence"/>
</dbReference>
<gene>
    <name evidence="1" type="ORF">C8N30_1060</name>
</gene>
<organism evidence="1 2">
    <name type="scientific">Sulfitobacter guttiformis</name>
    <dbReference type="NCBI Taxonomy" id="74349"/>
    <lineage>
        <taxon>Bacteria</taxon>
        <taxon>Pseudomonadati</taxon>
        <taxon>Pseudomonadota</taxon>
        <taxon>Alphaproteobacteria</taxon>
        <taxon>Rhodobacterales</taxon>
        <taxon>Roseobacteraceae</taxon>
        <taxon>Sulfitobacter</taxon>
    </lineage>
</organism>
<name>A0A420DQR0_9RHOB</name>
<dbReference type="RefSeq" id="WP_025063436.1">
    <property type="nucleotide sequence ID" value="NZ_RAQK01000001.1"/>
</dbReference>
<dbReference type="EMBL" id="RAQK01000001">
    <property type="protein sequence ID" value="RKE96499.1"/>
    <property type="molecule type" value="Genomic_DNA"/>
</dbReference>
<evidence type="ECO:0000313" key="2">
    <source>
        <dbReference type="Proteomes" id="UP000284407"/>
    </source>
</evidence>
<sequence length="133" mass="14113">MGSPFGVNEGLLVHGGVGSDTFILDLSINDDAEWIETNGAGNAGSGIEIADFDPEEDQLLVEVSAIASEEDNTYTVELVEVSETEYTLRFDIFESDLPEGMLQRGFSLTILTTGPITLDEIAFVGQPPATAAA</sequence>